<accession>A0ABT9ZE43</accession>
<evidence type="ECO:0000313" key="3">
    <source>
        <dbReference type="Proteomes" id="UP001234495"/>
    </source>
</evidence>
<dbReference type="EMBL" id="JAUSUD010000004">
    <property type="protein sequence ID" value="MDQ0230091.1"/>
    <property type="molecule type" value="Genomic_DNA"/>
</dbReference>
<gene>
    <name evidence="2" type="ORF">J2S19_001343</name>
</gene>
<feature type="transmembrane region" description="Helical" evidence="1">
    <location>
        <begin position="82"/>
        <end position="103"/>
    </location>
</feature>
<sequence>MKTKNISTITLIITGIAIVVFAVMLGFQSLIGLFLDFSFQHPLGALYMCLTIFAGFILLAPLSILVEAILKYKKRDNKITLFLFETIQFVIFFLFMHFMNAGLHIIEFQSANTEIVYFLLMYLFFFLFGAVDNVIKREDEEAAKENI</sequence>
<keyword evidence="1" id="KW-0472">Membrane</keyword>
<reference evidence="2 3" key="1">
    <citation type="submission" date="2023-07" db="EMBL/GenBank/DDBJ databases">
        <title>Genomic Encyclopedia of Type Strains, Phase IV (KMG-IV): sequencing the most valuable type-strain genomes for metagenomic binning, comparative biology and taxonomic classification.</title>
        <authorList>
            <person name="Goeker M."/>
        </authorList>
    </citation>
    <scope>NUCLEOTIDE SEQUENCE [LARGE SCALE GENOMIC DNA]</scope>
    <source>
        <strain evidence="2 3">DSM 29005</strain>
    </source>
</reference>
<dbReference type="RefSeq" id="WP_307338884.1">
    <property type="nucleotide sequence ID" value="NZ_JAUSUD010000004.1"/>
</dbReference>
<keyword evidence="3" id="KW-1185">Reference proteome</keyword>
<name>A0ABT9ZE43_9BACI</name>
<proteinExistence type="predicted"/>
<feature type="transmembrane region" description="Helical" evidence="1">
    <location>
        <begin position="12"/>
        <end position="33"/>
    </location>
</feature>
<protein>
    <submittedName>
        <fullName evidence="2">Membrane protein</fullName>
    </submittedName>
</protein>
<keyword evidence="1" id="KW-1133">Transmembrane helix</keyword>
<keyword evidence="1" id="KW-0812">Transmembrane</keyword>
<feature type="transmembrane region" description="Helical" evidence="1">
    <location>
        <begin position="45"/>
        <end position="70"/>
    </location>
</feature>
<evidence type="ECO:0000313" key="2">
    <source>
        <dbReference type="EMBL" id="MDQ0230091.1"/>
    </source>
</evidence>
<comment type="caution">
    <text evidence="2">The sequence shown here is derived from an EMBL/GenBank/DDBJ whole genome shotgun (WGS) entry which is preliminary data.</text>
</comment>
<feature type="transmembrane region" description="Helical" evidence="1">
    <location>
        <begin position="115"/>
        <end position="135"/>
    </location>
</feature>
<organism evidence="2 3">
    <name type="scientific">Metabacillus malikii</name>
    <dbReference type="NCBI Taxonomy" id="1504265"/>
    <lineage>
        <taxon>Bacteria</taxon>
        <taxon>Bacillati</taxon>
        <taxon>Bacillota</taxon>
        <taxon>Bacilli</taxon>
        <taxon>Bacillales</taxon>
        <taxon>Bacillaceae</taxon>
        <taxon>Metabacillus</taxon>
    </lineage>
</organism>
<evidence type="ECO:0000256" key="1">
    <source>
        <dbReference type="SAM" id="Phobius"/>
    </source>
</evidence>
<dbReference type="Proteomes" id="UP001234495">
    <property type="component" value="Unassembled WGS sequence"/>
</dbReference>